<evidence type="ECO:0000256" key="2">
    <source>
        <dbReference type="ARBA" id="ARBA00010337"/>
    </source>
</evidence>
<protein>
    <submittedName>
        <fullName evidence="8">GCP_C_terminal domain-containing protein</fullName>
    </submittedName>
</protein>
<dbReference type="Gene3D" id="1.20.120.1900">
    <property type="entry name" value="Gamma-tubulin complex, C-terminal domain"/>
    <property type="match status" value="1"/>
</dbReference>
<reference evidence="7" key="1">
    <citation type="submission" date="2009-11" db="EMBL/GenBank/DDBJ databases">
        <authorList>
            <consortium name="The Broad Institute Genome Sequencing Platform"/>
            <person name="Ward D."/>
            <person name="Feldgarden M."/>
            <person name="Earl A."/>
            <person name="Young S.K."/>
            <person name="Zeng Q."/>
            <person name="Koehrsen M."/>
            <person name="Alvarado L."/>
            <person name="Berlin A."/>
            <person name="Bochicchio J."/>
            <person name="Borenstein D."/>
            <person name="Chapman S.B."/>
            <person name="Chen Z."/>
            <person name="Engels R."/>
            <person name="Freedman E."/>
            <person name="Gellesch M."/>
            <person name="Goldberg J."/>
            <person name="Griggs A."/>
            <person name="Gujja S."/>
            <person name="Heilman E."/>
            <person name="Heiman D."/>
            <person name="Hepburn T."/>
            <person name="Howarth C."/>
            <person name="Jen D."/>
            <person name="Larson L."/>
            <person name="Lewis B."/>
            <person name="Mehta T."/>
            <person name="Park D."/>
            <person name="Pearson M."/>
            <person name="Roberts A."/>
            <person name="Saif S."/>
            <person name="Shea T."/>
            <person name="Shenoy N."/>
            <person name="Sisk P."/>
            <person name="Stolte C."/>
            <person name="Sykes S."/>
            <person name="Thomson T."/>
            <person name="Walk T."/>
            <person name="White J."/>
            <person name="Yandava C."/>
            <person name="Izard J."/>
            <person name="Baranova O.V."/>
            <person name="Blanton J.M."/>
            <person name="Tanner A.C."/>
            <person name="Dewhirst F.E."/>
            <person name="Haas B."/>
            <person name="Nusbaum C."/>
            <person name="Birren B."/>
        </authorList>
    </citation>
    <scope>NUCLEOTIDE SEQUENCE [LARGE SCALE GENOMIC DNA]</scope>
    <source>
        <strain evidence="7">1-1 BBBD Race 1</strain>
    </source>
</reference>
<evidence type="ECO:0000256" key="4">
    <source>
        <dbReference type="ARBA" id="ARBA00022701"/>
    </source>
</evidence>
<dbReference type="GO" id="GO:0005874">
    <property type="term" value="C:microtubule"/>
    <property type="evidence" value="ECO:0007669"/>
    <property type="project" value="UniProtKB-KW"/>
</dbReference>
<keyword evidence="3" id="KW-0963">Cytoplasm</keyword>
<dbReference type="GO" id="GO:0043015">
    <property type="term" value="F:gamma-tubulin binding"/>
    <property type="evidence" value="ECO:0007669"/>
    <property type="project" value="InterPro"/>
</dbReference>
<keyword evidence="9" id="KW-1185">Reference proteome</keyword>
<gene>
    <name evidence="7" type="ORF">PTTG_30697</name>
</gene>
<organism evidence="7">
    <name type="scientific">Puccinia triticina (isolate 1-1 / race 1 (BBBD))</name>
    <name type="common">Brown leaf rust fungus</name>
    <dbReference type="NCBI Taxonomy" id="630390"/>
    <lineage>
        <taxon>Eukaryota</taxon>
        <taxon>Fungi</taxon>
        <taxon>Dikarya</taxon>
        <taxon>Basidiomycota</taxon>
        <taxon>Pucciniomycotina</taxon>
        <taxon>Pucciniomycetes</taxon>
        <taxon>Pucciniales</taxon>
        <taxon>Pucciniaceae</taxon>
        <taxon>Puccinia</taxon>
    </lineage>
</organism>
<evidence type="ECO:0000259" key="6">
    <source>
        <dbReference type="Pfam" id="PF04130"/>
    </source>
</evidence>
<dbReference type="EMBL" id="ADAS02005967">
    <property type="protein sequence ID" value="OAV85212.1"/>
    <property type="molecule type" value="Genomic_DNA"/>
</dbReference>
<feature type="non-terminal residue" evidence="7">
    <location>
        <position position="1"/>
    </location>
</feature>
<dbReference type="Pfam" id="PF04130">
    <property type="entry name" value="GCP_C_terminal"/>
    <property type="match status" value="1"/>
</dbReference>
<evidence type="ECO:0000256" key="3">
    <source>
        <dbReference type="ARBA" id="ARBA00022490"/>
    </source>
</evidence>
<accession>A0A180FY49</accession>
<dbReference type="EnsemblFungi" id="PTTG_30697-t43_1">
    <property type="protein sequence ID" value="PTTG_30697-t43_1-p1"/>
    <property type="gene ID" value="PTTG_30697"/>
</dbReference>
<dbReference type="GO" id="GO:0005816">
    <property type="term" value="C:spindle pole body"/>
    <property type="evidence" value="ECO:0007669"/>
    <property type="project" value="UniProtKB-ARBA"/>
</dbReference>
<dbReference type="AlphaFoldDB" id="A0A180FY49"/>
<evidence type="ECO:0000256" key="1">
    <source>
        <dbReference type="ARBA" id="ARBA00004245"/>
    </source>
</evidence>
<proteinExistence type="inferred from homology"/>
<dbReference type="InterPro" id="IPR040457">
    <property type="entry name" value="GCP_C"/>
</dbReference>
<comment type="subcellular location">
    <subcellularLocation>
        <location evidence="1">Cytoplasm</location>
        <location evidence="1">Cytoskeleton</location>
    </subcellularLocation>
</comment>
<reference evidence="8 9" key="3">
    <citation type="journal article" date="2017" name="G3 (Bethesda)">
        <title>Comparative analysis highlights variable genome content of wheat rusts and divergence of the mating loci.</title>
        <authorList>
            <person name="Cuomo C.A."/>
            <person name="Bakkeren G."/>
            <person name="Khalil H.B."/>
            <person name="Panwar V."/>
            <person name="Joly D."/>
            <person name="Linning R."/>
            <person name="Sakthikumar S."/>
            <person name="Song X."/>
            <person name="Adiconis X."/>
            <person name="Fan L."/>
            <person name="Goldberg J.M."/>
            <person name="Levin J.Z."/>
            <person name="Young S."/>
            <person name="Zeng Q."/>
            <person name="Anikster Y."/>
            <person name="Bruce M."/>
            <person name="Wang M."/>
            <person name="Yin C."/>
            <person name="McCallum B."/>
            <person name="Szabo L.J."/>
            <person name="Hulbert S."/>
            <person name="Chen X."/>
            <person name="Fellers J.P."/>
        </authorList>
    </citation>
    <scope>NUCLEOTIDE SEQUENCE</scope>
    <source>
        <strain evidence="9">Isolate 1-1 / race 1 (BBBD)</strain>
        <strain evidence="8">isolate 1-1 / race 1 (BBBD)</strain>
    </source>
</reference>
<dbReference type="STRING" id="630390.A0A180FY49"/>
<comment type="similarity">
    <text evidence="2">Belongs to the TUBGCP family.</text>
</comment>
<dbReference type="GO" id="GO:0000930">
    <property type="term" value="C:gamma-tubulin complex"/>
    <property type="evidence" value="ECO:0007669"/>
    <property type="project" value="UniProtKB-ARBA"/>
</dbReference>
<keyword evidence="4" id="KW-0493">Microtubule</keyword>
<dbReference type="VEuPathDB" id="FungiDB:PTTG_30697"/>
<evidence type="ECO:0000313" key="7">
    <source>
        <dbReference type="EMBL" id="OAV85212.1"/>
    </source>
</evidence>
<dbReference type="Proteomes" id="UP000005240">
    <property type="component" value="Unassembled WGS sequence"/>
</dbReference>
<evidence type="ECO:0000313" key="8">
    <source>
        <dbReference type="EnsemblFungi" id="PTTG_30697-t43_1-p1"/>
    </source>
</evidence>
<evidence type="ECO:0000313" key="9">
    <source>
        <dbReference type="Proteomes" id="UP000005240"/>
    </source>
</evidence>
<name>A0A180FY49_PUCT1</name>
<sequence length="120" mass="13791">AGSLFFPQFGSHAFCPTKQTKLTLNLISNSRQNIKFPSILTLALAASASIYLNHQLKIKSPISDKRLLLNRLDVRMLKVSLHESGWDGFMLKYKTERPLDLTLSVAAMQNYLRMLWWPKR</sequence>
<reference evidence="8" key="4">
    <citation type="submission" date="2025-05" db="UniProtKB">
        <authorList>
            <consortium name="EnsemblFungi"/>
        </authorList>
    </citation>
    <scope>IDENTIFICATION</scope>
    <source>
        <strain evidence="8">isolate 1-1 / race 1 (BBBD)</strain>
    </source>
</reference>
<evidence type="ECO:0000256" key="5">
    <source>
        <dbReference type="ARBA" id="ARBA00023212"/>
    </source>
</evidence>
<dbReference type="OrthoDB" id="5860513at2759"/>
<reference evidence="7" key="2">
    <citation type="submission" date="2016-05" db="EMBL/GenBank/DDBJ databases">
        <title>Comparative analysis highlights variable genome content of wheat rusts and divergence of the mating loci.</title>
        <authorList>
            <person name="Cuomo C.A."/>
            <person name="Bakkeren G."/>
            <person name="Szabo L."/>
            <person name="Khalil H."/>
            <person name="Joly D."/>
            <person name="Goldberg J."/>
            <person name="Young S."/>
            <person name="Zeng Q."/>
            <person name="Fellers J."/>
        </authorList>
    </citation>
    <scope>NUCLEOTIDE SEQUENCE [LARGE SCALE GENOMIC DNA]</scope>
    <source>
        <strain evidence="7">1-1 BBBD Race 1</strain>
    </source>
</reference>
<dbReference type="GO" id="GO:0007020">
    <property type="term" value="P:microtubule nucleation"/>
    <property type="evidence" value="ECO:0007669"/>
    <property type="project" value="UniProtKB-ARBA"/>
</dbReference>
<dbReference type="InterPro" id="IPR042241">
    <property type="entry name" value="GCP_C_sf"/>
</dbReference>
<keyword evidence="5" id="KW-0206">Cytoskeleton</keyword>
<feature type="domain" description="Gamma tubulin complex component C-terminal" evidence="6">
    <location>
        <begin position="32"/>
        <end position="114"/>
    </location>
</feature>